<dbReference type="OrthoDB" id="10659485at2759"/>
<protein>
    <submittedName>
        <fullName evidence="3">Uncharacterized protein</fullName>
    </submittedName>
</protein>
<name>A0A7C8MI93_9PLEO</name>
<feature type="transmembrane region" description="Helical" evidence="2">
    <location>
        <begin position="39"/>
        <end position="61"/>
    </location>
</feature>
<dbReference type="AlphaFoldDB" id="A0A7C8MI93"/>
<feature type="compositionally biased region" description="Polar residues" evidence="1">
    <location>
        <begin position="204"/>
        <end position="227"/>
    </location>
</feature>
<keyword evidence="2" id="KW-0812">Transmembrane</keyword>
<gene>
    <name evidence="3" type="ORF">BDV95DRAFT_136833</name>
</gene>
<dbReference type="Proteomes" id="UP000481861">
    <property type="component" value="Unassembled WGS sequence"/>
</dbReference>
<feature type="region of interest" description="Disordered" evidence="1">
    <location>
        <begin position="84"/>
        <end position="138"/>
    </location>
</feature>
<sequence length="293" mass="32536">MQAIYVTIRDEPEDDTVPLPTYTLASPPELLPLYHPTKFYAGPIAVSIVIFIALLTAVGLLHNRKRKPIFLDDRASLPDPVVAYSPGPTDMVSRHSKTPPRSAPPASPDRVIVSAHRLPTSSSNYSQPFGGGAMPAAGYEQNHFSKRFDFDRSQESFHLRPTRHASPDSLRVHSDRQQQQHSPEPLYTRPDRYPSPQPLHTRPTHYNSRGSSPVPSMQSGYQESLDSPSPGPRFESEELAARVPVERPFSESTNNFIFGEMPEEARHLPIRDSLLGSFVPESPAPAHIPGDPE</sequence>
<keyword evidence="2" id="KW-1133">Transmembrane helix</keyword>
<evidence type="ECO:0000256" key="1">
    <source>
        <dbReference type="SAM" id="MobiDB-lite"/>
    </source>
</evidence>
<reference evidence="3 4" key="1">
    <citation type="submission" date="2020-01" db="EMBL/GenBank/DDBJ databases">
        <authorList>
            <consortium name="DOE Joint Genome Institute"/>
            <person name="Haridas S."/>
            <person name="Albert R."/>
            <person name="Binder M."/>
            <person name="Bloem J."/>
            <person name="Labutti K."/>
            <person name="Salamov A."/>
            <person name="Andreopoulos B."/>
            <person name="Baker S.E."/>
            <person name="Barry K."/>
            <person name="Bills G."/>
            <person name="Bluhm B.H."/>
            <person name="Cannon C."/>
            <person name="Castanera R."/>
            <person name="Culley D.E."/>
            <person name="Daum C."/>
            <person name="Ezra D."/>
            <person name="Gonzalez J.B."/>
            <person name="Henrissat B."/>
            <person name="Kuo A."/>
            <person name="Liang C."/>
            <person name="Lipzen A."/>
            <person name="Lutzoni F."/>
            <person name="Magnuson J."/>
            <person name="Mondo S."/>
            <person name="Nolan M."/>
            <person name="Ohm R."/>
            <person name="Pangilinan J."/>
            <person name="Park H.-J.H."/>
            <person name="Ramirez L."/>
            <person name="Alfaro M."/>
            <person name="Sun H."/>
            <person name="Tritt A."/>
            <person name="Yoshinaga Y."/>
            <person name="Zwiers L.-H.L."/>
            <person name="Turgeon B.G."/>
            <person name="Goodwin S.B."/>
            <person name="Spatafora J.W."/>
            <person name="Crous P.W."/>
            <person name="Grigoriev I.V."/>
        </authorList>
    </citation>
    <scope>NUCLEOTIDE SEQUENCE [LARGE SCALE GENOMIC DNA]</scope>
    <source>
        <strain evidence="3 4">CBS 611.86</strain>
    </source>
</reference>
<feature type="compositionally biased region" description="Basic and acidic residues" evidence="1">
    <location>
        <begin position="234"/>
        <end position="249"/>
    </location>
</feature>
<evidence type="ECO:0000256" key="2">
    <source>
        <dbReference type="SAM" id="Phobius"/>
    </source>
</evidence>
<proteinExistence type="predicted"/>
<organism evidence="3 4">
    <name type="scientific">Massariosphaeria phaeospora</name>
    <dbReference type="NCBI Taxonomy" id="100035"/>
    <lineage>
        <taxon>Eukaryota</taxon>
        <taxon>Fungi</taxon>
        <taxon>Dikarya</taxon>
        <taxon>Ascomycota</taxon>
        <taxon>Pezizomycotina</taxon>
        <taxon>Dothideomycetes</taxon>
        <taxon>Pleosporomycetidae</taxon>
        <taxon>Pleosporales</taxon>
        <taxon>Pleosporales incertae sedis</taxon>
        <taxon>Massariosphaeria</taxon>
    </lineage>
</organism>
<dbReference type="EMBL" id="JAADJZ010000002">
    <property type="protein sequence ID" value="KAF2877015.1"/>
    <property type="molecule type" value="Genomic_DNA"/>
</dbReference>
<keyword evidence="2" id="KW-0472">Membrane</keyword>
<evidence type="ECO:0000313" key="3">
    <source>
        <dbReference type="EMBL" id="KAF2877015.1"/>
    </source>
</evidence>
<feature type="region of interest" description="Disordered" evidence="1">
    <location>
        <begin position="159"/>
        <end position="250"/>
    </location>
</feature>
<keyword evidence="4" id="KW-1185">Reference proteome</keyword>
<evidence type="ECO:0000313" key="4">
    <source>
        <dbReference type="Proteomes" id="UP000481861"/>
    </source>
</evidence>
<comment type="caution">
    <text evidence="3">The sequence shown here is derived from an EMBL/GenBank/DDBJ whole genome shotgun (WGS) entry which is preliminary data.</text>
</comment>
<accession>A0A7C8MI93</accession>